<protein>
    <submittedName>
        <fullName evidence="1">Uncharacterized protein</fullName>
    </submittedName>
</protein>
<reference evidence="1" key="1">
    <citation type="submission" date="2021-01" db="EMBL/GenBank/DDBJ databases">
        <authorList>
            <consortium name="Genoscope - CEA"/>
            <person name="William W."/>
        </authorList>
    </citation>
    <scope>NUCLEOTIDE SEQUENCE</scope>
</reference>
<evidence type="ECO:0000313" key="2">
    <source>
        <dbReference type="Proteomes" id="UP000683925"/>
    </source>
</evidence>
<accession>A0A8S1XMC1</accession>
<dbReference type="Proteomes" id="UP000683925">
    <property type="component" value="Unassembled WGS sequence"/>
</dbReference>
<comment type="caution">
    <text evidence="1">The sequence shown here is derived from an EMBL/GenBank/DDBJ whole genome shotgun (WGS) entry which is preliminary data.</text>
</comment>
<dbReference type="EMBL" id="CAJJDP010000126">
    <property type="protein sequence ID" value="CAD8201997.1"/>
    <property type="molecule type" value="Genomic_DNA"/>
</dbReference>
<dbReference type="OrthoDB" id="320101at2759"/>
<name>A0A8S1XMC1_PAROT</name>
<proteinExistence type="predicted"/>
<dbReference type="AlphaFoldDB" id="A0A8S1XMC1"/>
<keyword evidence="2" id="KW-1185">Reference proteome</keyword>
<gene>
    <name evidence="1" type="ORF">POCTA_138.1.T1260012</name>
</gene>
<evidence type="ECO:0000313" key="1">
    <source>
        <dbReference type="EMBL" id="CAD8201997.1"/>
    </source>
</evidence>
<dbReference type="OMA" id="CEIGKEQ"/>
<organism evidence="1 2">
    <name type="scientific">Paramecium octaurelia</name>
    <dbReference type="NCBI Taxonomy" id="43137"/>
    <lineage>
        <taxon>Eukaryota</taxon>
        <taxon>Sar</taxon>
        <taxon>Alveolata</taxon>
        <taxon>Ciliophora</taxon>
        <taxon>Intramacronucleata</taxon>
        <taxon>Oligohymenophorea</taxon>
        <taxon>Peniculida</taxon>
        <taxon>Parameciidae</taxon>
        <taxon>Paramecium</taxon>
    </lineage>
</organism>
<sequence>MENLFLQQKCLQHDQDYLAVQIGIENKYFCPQCLIDLVTTKDLILISYAKQQIQNKKKQLSKTIQDECQQKISLIKNLKDNIEELQFPLKQIFTQITGEIEELEKATYNKLQSSQIINSETESESLNQELKLLIDEESGLSTQEDNDDQLKKQILLQIKFSFYQTRLNEILHQFDKISNLHYNGSNSSSLQDKKTISQNCKIHNEQIKMLLIDEKNQVSKFSCVECISETQGKYISPTQLKQSFDNYQLQQEKSLKQFQLLKMESKNKKIAFLNQIRDMYIQNINLYIKQLDENEKSFEKIIETTLQFKDQNILQIEQDQSLKLLEPVYLNQSPNHFFQIIERQLEQDKKLTLKQEQSMEELNKFVIQNSNQIYTECLEHEILLKKLVKQIEEQKLNQDNNLNQDEPIIDKGILILENETNSFLSKKIKLCILYEQYQKQFENRNQLWSEQAKLIQKITEEQEKTQVQEIRDEQGKEMIQMNLEKKNICLERLKMKINSISFCNEIQKDVSVLTNETKETIQKEVNQYKDIIHRLEVNKLNETNTYFPKYDETEKLSIFQLVNSKLINSSQGGIGLAVLQPPLPNNKVTTFIFKINKSNPLAGVGICNSQSVKLFNYDMQANYLSKNHNVYLLCASGQISSKLGYTNTTNFNFEDNAILICQYDPKGFKLKIKHLNDGKIYDIELVKPAVEMSPCIMLNGNAEIEIM</sequence>